<feature type="binding site" evidence="9">
    <location>
        <begin position="201"/>
        <end position="205"/>
    </location>
    <ligand>
        <name>ATP</name>
        <dbReference type="ChEBI" id="CHEBI:30616"/>
    </ligand>
</feature>
<keyword evidence="6 9" id="KW-0418">Kinase</keyword>
<feature type="binding site" evidence="9">
    <location>
        <begin position="321"/>
        <end position="325"/>
    </location>
    <ligand>
        <name>ATP</name>
        <dbReference type="ChEBI" id="CHEBI:30616"/>
    </ligand>
</feature>
<keyword evidence="7 9" id="KW-0067">ATP-binding</keyword>
<keyword evidence="8 9" id="KW-0460">Magnesium</keyword>
<feature type="binding site" evidence="9">
    <location>
        <position position="86"/>
    </location>
    <ligand>
        <name>substrate</name>
    </ligand>
</feature>
<dbReference type="Gene3D" id="3.30.420.40">
    <property type="match status" value="2"/>
</dbReference>
<feature type="active site" description="Proton donor/acceptor" evidence="9">
    <location>
        <position position="143"/>
    </location>
</feature>
<dbReference type="InterPro" id="IPR043129">
    <property type="entry name" value="ATPase_NBD"/>
</dbReference>
<evidence type="ECO:0000256" key="5">
    <source>
        <dbReference type="ARBA" id="ARBA00022741"/>
    </source>
</evidence>
<dbReference type="GO" id="GO:0000287">
    <property type="term" value="F:magnesium ion binding"/>
    <property type="evidence" value="ECO:0007669"/>
    <property type="project" value="UniProtKB-UniRule"/>
</dbReference>
<accession>A0A540VPV4</accession>
<sequence length="385" mass="41322">MTGLLTLNAGSSSLKFGLYGNTPEPTLLVGGQVDGIGAASQLILRTDDRKTKTPCGAATHREALECIIETLEPYLDKITIIGVGHRVVHGGPDFAEPVIITPKIETALTALIPLAPLHQPHNLAGITAARDLFPDAVQVACFDTAFHRGHPWVNDTFALPHEFYDDGIRRYGFHGLSYDYITHVIERDEPDLHAGRIIIAHLGNGASMCAVQHGKSIGSTMGFSALDGLPMGTRCGQIDPGAVLHLIEEKGMTPKEVLALLYKQSGLLGLSGISSDMRTLLASDHPQAQQAIDYYVFRARREIGALSAVQGGLDALIFCGGIGENADIIRRRIVDGLDYLGLRMAPEPDSRSRDIGSGPTRILVIPTDEERVIARATRSASTDLG</sequence>
<proteinExistence type="inferred from homology"/>
<feature type="binding site" evidence="9">
    <location>
        <position position="15"/>
    </location>
    <ligand>
        <name>ATP</name>
        <dbReference type="ChEBI" id="CHEBI:30616"/>
    </ligand>
</feature>
<dbReference type="GO" id="GO:0005524">
    <property type="term" value="F:ATP binding"/>
    <property type="evidence" value="ECO:0007669"/>
    <property type="project" value="UniProtKB-KW"/>
</dbReference>
<feature type="binding site" evidence="9">
    <location>
        <position position="369"/>
    </location>
    <ligand>
        <name>Mg(2+)</name>
        <dbReference type="ChEBI" id="CHEBI:18420"/>
    </ligand>
</feature>
<evidence type="ECO:0000256" key="6">
    <source>
        <dbReference type="ARBA" id="ARBA00022777"/>
    </source>
</evidence>
<name>A0A540VPV4_9GAMM</name>
<dbReference type="PRINTS" id="PR00471">
    <property type="entry name" value="ACETATEKNASE"/>
</dbReference>
<evidence type="ECO:0000256" key="3">
    <source>
        <dbReference type="ARBA" id="ARBA00022679"/>
    </source>
</evidence>
<dbReference type="PANTHER" id="PTHR21060:SF21">
    <property type="entry name" value="ACETATE KINASE"/>
    <property type="match status" value="1"/>
</dbReference>
<keyword evidence="4 9" id="KW-0479">Metal-binding</keyword>
<evidence type="ECO:0000256" key="4">
    <source>
        <dbReference type="ARBA" id="ARBA00022723"/>
    </source>
</evidence>
<comment type="function">
    <text evidence="9">Catalyzes the formation of acetyl phosphate from acetate and ATP. Can also catalyze the reverse reaction.</text>
</comment>
<dbReference type="GO" id="GO:0005829">
    <property type="term" value="C:cytosol"/>
    <property type="evidence" value="ECO:0007669"/>
    <property type="project" value="TreeGrafter"/>
</dbReference>
<feature type="site" description="Transition state stabilizer" evidence="9">
    <location>
        <position position="234"/>
    </location>
</feature>
<feature type="binding site" evidence="9">
    <location>
        <begin position="276"/>
        <end position="278"/>
    </location>
    <ligand>
        <name>ATP</name>
        <dbReference type="ChEBI" id="CHEBI:30616"/>
    </ligand>
</feature>
<keyword evidence="3 9" id="KW-0808">Transferase</keyword>
<dbReference type="Proteomes" id="UP000315400">
    <property type="component" value="Unassembled WGS sequence"/>
</dbReference>
<evidence type="ECO:0000256" key="9">
    <source>
        <dbReference type="HAMAP-Rule" id="MF_00020"/>
    </source>
</evidence>
<feature type="site" description="Transition state stabilizer" evidence="9">
    <location>
        <position position="174"/>
    </location>
</feature>
<comment type="pathway">
    <text evidence="9">Metabolic intermediate biosynthesis; acetyl-CoA biosynthesis; acetyl-CoA from acetate: step 1/2.</text>
</comment>
<evidence type="ECO:0000256" key="2">
    <source>
        <dbReference type="ARBA" id="ARBA00022490"/>
    </source>
</evidence>
<comment type="subcellular location">
    <subcellularLocation>
        <location evidence="9">Cytoplasm</location>
    </subcellularLocation>
</comment>
<comment type="similarity">
    <text evidence="1 9 10">Belongs to the acetokinase family.</text>
</comment>
<dbReference type="EC" id="2.7.2.1" evidence="9"/>
<evidence type="ECO:0000256" key="1">
    <source>
        <dbReference type="ARBA" id="ARBA00008748"/>
    </source>
</evidence>
<dbReference type="GO" id="GO:0006083">
    <property type="term" value="P:acetate metabolic process"/>
    <property type="evidence" value="ECO:0007669"/>
    <property type="project" value="TreeGrafter"/>
</dbReference>
<dbReference type="InterPro" id="IPR004372">
    <property type="entry name" value="Ac/propionate_kinase"/>
</dbReference>
<evidence type="ECO:0000256" key="10">
    <source>
        <dbReference type="RuleBase" id="RU003835"/>
    </source>
</evidence>
<dbReference type="PANTHER" id="PTHR21060">
    <property type="entry name" value="ACETATE KINASE"/>
    <property type="match status" value="1"/>
</dbReference>
<dbReference type="InterPro" id="IPR000890">
    <property type="entry name" value="Aliphatic_acid_kin_short-chain"/>
</dbReference>
<keyword evidence="2 9" id="KW-0963">Cytoplasm</keyword>
<organism evidence="11 12">
    <name type="scientific">Spiribacter salinus</name>
    <dbReference type="NCBI Taxonomy" id="1335746"/>
    <lineage>
        <taxon>Bacteria</taxon>
        <taxon>Pseudomonadati</taxon>
        <taxon>Pseudomonadota</taxon>
        <taxon>Gammaproteobacteria</taxon>
        <taxon>Chromatiales</taxon>
        <taxon>Ectothiorhodospiraceae</taxon>
        <taxon>Spiribacter</taxon>
    </lineage>
</organism>
<dbReference type="PROSITE" id="PS01076">
    <property type="entry name" value="ACETATE_KINASE_2"/>
    <property type="match status" value="1"/>
</dbReference>
<dbReference type="GO" id="GO:0008776">
    <property type="term" value="F:acetate kinase activity"/>
    <property type="evidence" value="ECO:0007669"/>
    <property type="project" value="UniProtKB-UniRule"/>
</dbReference>
<dbReference type="HAMAP" id="MF_00020">
    <property type="entry name" value="Acetate_kinase"/>
    <property type="match status" value="1"/>
</dbReference>
<dbReference type="InterPro" id="IPR023865">
    <property type="entry name" value="Aliphatic_acid_kinase_CS"/>
</dbReference>
<comment type="cofactor">
    <cofactor evidence="9">
        <name>Mg(2+)</name>
        <dbReference type="ChEBI" id="CHEBI:18420"/>
    </cofactor>
    <cofactor evidence="9">
        <name>Mn(2+)</name>
        <dbReference type="ChEBI" id="CHEBI:29035"/>
    </cofactor>
    <text evidence="9">Mg(2+). Can also accept Mn(2+).</text>
</comment>
<reference evidence="11 12" key="1">
    <citation type="submission" date="2019-06" db="EMBL/GenBank/DDBJ databases">
        <title>Metagenome assembled Genome of Spiribacter salinus SL48-SHIP from the microbial mat of Salt Lake 48 (Novosibirsk region, Russia).</title>
        <authorList>
            <person name="Shipova A."/>
            <person name="Rozanov A.S."/>
            <person name="Bryanskaya A.V."/>
            <person name="Peltek S.E."/>
        </authorList>
    </citation>
    <scope>NUCLEOTIDE SEQUENCE [LARGE SCALE GENOMIC DNA]</scope>
    <source>
        <strain evidence="11">SL48-SHIP-2</strain>
    </source>
</reference>
<feature type="binding site" evidence="9">
    <location>
        <position position="8"/>
    </location>
    <ligand>
        <name>Mg(2+)</name>
        <dbReference type="ChEBI" id="CHEBI:18420"/>
    </ligand>
</feature>
<dbReference type="UniPathway" id="UPA00340">
    <property type="reaction ID" value="UER00458"/>
</dbReference>
<evidence type="ECO:0000313" key="12">
    <source>
        <dbReference type="Proteomes" id="UP000315400"/>
    </source>
</evidence>
<dbReference type="PROSITE" id="PS01075">
    <property type="entry name" value="ACETATE_KINASE_1"/>
    <property type="match status" value="1"/>
</dbReference>
<dbReference type="EMBL" id="VIFK01000133">
    <property type="protein sequence ID" value="TQE98804.1"/>
    <property type="molecule type" value="Genomic_DNA"/>
</dbReference>
<gene>
    <name evidence="9" type="primary">ackA</name>
    <name evidence="11" type="ORF">FKY71_11890</name>
</gene>
<comment type="subunit">
    <text evidence="9">Homodimer.</text>
</comment>
<protein>
    <recommendedName>
        <fullName evidence="9">Acetate kinase</fullName>
        <ecNumber evidence="9">2.7.2.1</ecNumber>
    </recommendedName>
    <alternativeName>
        <fullName evidence="9">Acetokinase</fullName>
    </alternativeName>
</protein>
<dbReference type="GO" id="GO:0006085">
    <property type="term" value="P:acetyl-CoA biosynthetic process"/>
    <property type="evidence" value="ECO:0007669"/>
    <property type="project" value="UniProtKB-UniRule"/>
</dbReference>
<keyword evidence="5 9" id="KW-0547">Nucleotide-binding</keyword>
<dbReference type="AlphaFoldDB" id="A0A540VPV4"/>
<evidence type="ECO:0000313" key="11">
    <source>
        <dbReference type="EMBL" id="TQE98804.1"/>
    </source>
</evidence>
<comment type="catalytic activity">
    <reaction evidence="9">
        <text>acetate + ATP = acetyl phosphate + ADP</text>
        <dbReference type="Rhea" id="RHEA:11352"/>
        <dbReference type="ChEBI" id="CHEBI:22191"/>
        <dbReference type="ChEBI" id="CHEBI:30089"/>
        <dbReference type="ChEBI" id="CHEBI:30616"/>
        <dbReference type="ChEBI" id="CHEBI:456216"/>
        <dbReference type="EC" id="2.7.2.1"/>
    </reaction>
</comment>
<dbReference type="SUPFAM" id="SSF53067">
    <property type="entry name" value="Actin-like ATPase domain"/>
    <property type="match status" value="2"/>
</dbReference>
<dbReference type="PIRSF" id="PIRSF000722">
    <property type="entry name" value="Acetate_prop_kin"/>
    <property type="match status" value="1"/>
</dbReference>
<evidence type="ECO:0000256" key="7">
    <source>
        <dbReference type="ARBA" id="ARBA00022840"/>
    </source>
</evidence>
<dbReference type="Pfam" id="PF00871">
    <property type="entry name" value="Acetate_kinase"/>
    <property type="match status" value="1"/>
</dbReference>
<comment type="caution">
    <text evidence="11">The sequence shown here is derived from an EMBL/GenBank/DDBJ whole genome shotgun (WGS) entry which is preliminary data.</text>
</comment>
<dbReference type="NCBIfam" id="TIGR00016">
    <property type="entry name" value="ackA"/>
    <property type="match status" value="1"/>
</dbReference>
<evidence type="ECO:0000256" key="8">
    <source>
        <dbReference type="ARBA" id="ARBA00022842"/>
    </source>
</evidence>